<feature type="domain" description="F-box" evidence="6">
    <location>
        <begin position="531"/>
        <end position="577"/>
    </location>
</feature>
<feature type="compositionally biased region" description="Basic and acidic residues" evidence="4">
    <location>
        <begin position="468"/>
        <end position="488"/>
    </location>
</feature>
<dbReference type="RefSeq" id="XP_034248198.1">
    <property type="nucleotide sequence ID" value="XM_034392307.1"/>
</dbReference>
<dbReference type="SUPFAM" id="SSF57850">
    <property type="entry name" value="RING/U-box"/>
    <property type="match status" value="1"/>
</dbReference>
<evidence type="ECO:0000259" key="5">
    <source>
        <dbReference type="PROSITE" id="PS50089"/>
    </source>
</evidence>
<dbReference type="PROSITE" id="PS50181">
    <property type="entry name" value="FBOX"/>
    <property type="match status" value="1"/>
</dbReference>
<sequence>MAAECCLCGLAFPLDRTAGVLACGHTACLPCKEDFSRRSETRCPQCCKKIRLDSGDNDAGAIQEHAITPWCLECDSPPTPSCLRDHTFCNVGRLVLEAVTHADALHDAVAVELQRAAHGVETLRTWTNAAAGREDLLAVRARSACVNRIRDVLQKAVEQIFEEVHRCQPESKDGPREETVKMERREPQDARGEMTRDDLEADAQNDALGPGVVFAGVLKQELDQQDEPDDDTSHLGDHTYSAGVHVMSTHSVDMNMDVSLHGICQRGTYIDNAAVSEITLPYAAVDLENVEVNVMSQHDSEMETDIDTDGIHEMSLHEADMDKASNETTLHEADLVKASNETTLHEADMDKASNKMTLHEADMDKASHEMSLHGADIDNASRLKISDESDDTHLIRLGVNSSDDVSVNEIPHENAGISMTTAWPDKEALHGDDVRDREIWHRGHADMDTGNAETNEVPAHGRHVNRGNTEDHGISTPGSREDKSRHPDQLCSDQPQRESFSDGSVEILGTDLRAETEDPTQSGIEHTQDGRCWLESLPESVLGAVLAYVPTTQLLSLRLLGRRWSNRVMAKAVWRHRRLSIPTCVQDTVPLAAILRLAPALDRLVLKMAYPPLRGLVGLEALAEGRCEIRSLHLTFVASSVSNKMIQRALGRRCFSLQALSITITRCCSTSDLAPVLRGIDQLRGLRTLKVNFDSPTRGFSFELLRLENFILVHPYRFSTDTARSIIMSSKDTLREVKLERCEPFSRVLQHCTRLDTLSVASCTGLAEVLPRLPAIQWVRIADLFRKSAVAWLRWTQSEGPTSVKTHVNVPLLSEDHFAGLLDLGGVLGGVHSMAVRPSAPLCVRPALVERLLAALPAVESLVLDVATDYEAVLRGWSAATVPALEELSIRVEEPSARSFVVRELNIMRPSLELCFI</sequence>
<gene>
    <name evidence="8" type="primary">LOC117649467</name>
</gene>
<feature type="region of interest" description="Disordered" evidence="4">
    <location>
        <begin position="168"/>
        <end position="193"/>
    </location>
</feature>
<dbReference type="SUPFAM" id="SSF52047">
    <property type="entry name" value="RNI-like"/>
    <property type="match status" value="1"/>
</dbReference>
<dbReference type="InterPro" id="IPR001810">
    <property type="entry name" value="F-box_dom"/>
</dbReference>
<proteinExistence type="predicted"/>
<evidence type="ECO:0000256" key="1">
    <source>
        <dbReference type="ARBA" id="ARBA00022771"/>
    </source>
</evidence>
<keyword evidence="1 3" id="KW-0479">Metal-binding</keyword>
<evidence type="ECO:0000313" key="8">
    <source>
        <dbReference type="RefSeq" id="XP_034248198.1"/>
    </source>
</evidence>
<evidence type="ECO:0000256" key="3">
    <source>
        <dbReference type="PROSITE-ProRule" id="PRU00175"/>
    </source>
</evidence>
<keyword evidence="1 3" id="KW-0863">Zinc-finger</keyword>
<dbReference type="SUPFAM" id="SSF81383">
    <property type="entry name" value="F-box domain"/>
    <property type="match status" value="1"/>
</dbReference>
<dbReference type="GO" id="GO:0008270">
    <property type="term" value="F:zinc ion binding"/>
    <property type="evidence" value="ECO:0007669"/>
    <property type="project" value="UniProtKB-KW"/>
</dbReference>
<evidence type="ECO:0000256" key="2">
    <source>
        <dbReference type="ARBA" id="ARBA00022833"/>
    </source>
</evidence>
<dbReference type="InterPro" id="IPR001841">
    <property type="entry name" value="Znf_RING"/>
</dbReference>
<dbReference type="Proteomes" id="UP000515158">
    <property type="component" value="Unplaced"/>
</dbReference>
<keyword evidence="2" id="KW-0862">Zinc</keyword>
<dbReference type="InterPro" id="IPR032675">
    <property type="entry name" value="LRR_dom_sf"/>
</dbReference>
<dbReference type="GeneID" id="117649467"/>
<dbReference type="InParanoid" id="A0A6P8ZSH6"/>
<evidence type="ECO:0000256" key="4">
    <source>
        <dbReference type="SAM" id="MobiDB-lite"/>
    </source>
</evidence>
<dbReference type="PROSITE" id="PS50089">
    <property type="entry name" value="ZF_RING_2"/>
    <property type="match status" value="1"/>
</dbReference>
<keyword evidence="7" id="KW-1185">Reference proteome</keyword>
<dbReference type="Gene3D" id="3.80.10.10">
    <property type="entry name" value="Ribonuclease Inhibitor"/>
    <property type="match status" value="1"/>
</dbReference>
<feature type="domain" description="RING-type" evidence="5">
    <location>
        <begin position="5"/>
        <end position="46"/>
    </location>
</feature>
<evidence type="ECO:0000259" key="6">
    <source>
        <dbReference type="PROSITE" id="PS50181"/>
    </source>
</evidence>
<dbReference type="KEGG" id="tpal:117649467"/>
<reference evidence="8" key="1">
    <citation type="submission" date="2025-08" db="UniProtKB">
        <authorList>
            <consortium name="RefSeq"/>
        </authorList>
    </citation>
    <scope>IDENTIFICATION</scope>
    <source>
        <tissue evidence="8">Total insect</tissue>
    </source>
</reference>
<name>A0A6P8ZSH6_THRPL</name>
<dbReference type="InterPro" id="IPR036047">
    <property type="entry name" value="F-box-like_dom_sf"/>
</dbReference>
<feature type="region of interest" description="Disordered" evidence="4">
    <location>
        <begin position="445"/>
        <end position="503"/>
    </location>
</feature>
<accession>A0A6P8ZSH6</accession>
<evidence type="ECO:0000313" key="7">
    <source>
        <dbReference type="Proteomes" id="UP000515158"/>
    </source>
</evidence>
<organism evidence="8">
    <name type="scientific">Thrips palmi</name>
    <name type="common">Melon thrips</name>
    <dbReference type="NCBI Taxonomy" id="161013"/>
    <lineage>
        <taxon>Eukaryota</taxon>
        <taxon>Metazoa</taxon>
        <taxon>Ecdysozoa</taxon>
        <taxon>Arthropoda</taxon>
        <taxon>Hexapoda</taxon>
        <taxon>Insecta</taxon>
        <taxon>Pterygota</taxon>
        <taxon>Neoptera</taxon>
        <taxon>Paraneoptera</taxon>
        <taxon>Thysanoptera</taxon>
        <taxon>Terebrantia</taxon>
        <taxon>Thripoidea</taxon>
        <taxon>Thripidae</taxon>
        <taxon>Thrips</taxon>
    </lineage>
</organism>
<dbReference type="AlphaFoldDB" id="A0A6P8ZSH6"/>
<protein>
    <submittedName>
        <fullName evidence="8">Uncharacterized protein LOC117649467</fullName>
    </submittedName>
</protein>